<gene>
    <name evidence="4" type="ORF">NU08_1394</name>
</gene>
<feature type="domain" description="Thioredoxin" evidence="3">
    <location>
        <begin position="473"/>
        <end position="614"/>
    </location>
</feature>
<keyword evidence="1" id="KW-0676">Redox-active center</keyword>
<organism evidence="4 5">
    <name type="scientific">Flavobacterium anhuiense</name>
    <dbReference type="NCBI Taxonomy" id="459526"/>
    <lineage>
        <taxon>Bacteria</taxon>
        <taxon>Pseudomonadati</taxon>
        <taxon>Bacteroidota</taxon>
        <taxon>Flavobacteriia</taxon>
        <taxon>Flavobacteriales</taxon>
        <taxon>Flavobacteriaceae</taxon>
        <taxon>Flavobacterium</taxon>
    </lineage>
</organism>
<feature type="signal peptide" evidence="2">
    <location>
        <begin position="1"/>
        <end position="18"/>
    </location>
</feature>
<dbReference type="Gene3D" id="3.40.30.10">
    <property type="entry name" value="Glutaredoxin"/>
    <property type="match status" value="1"/>
</dbReference>
<dbReference type="Pfam" id="PF00578">
    <property type="entry name" value="AhpC-TSA"/>
    <property type="match status" value="1"/>
</dbReference>
<keyword evidence="2" id="KW-0732">Signal</keyword>
<name>A0A444W1E9_9FLAO</name>
<dbReference type="EMBL" id="JUIV01000003">
    <property type="protein sequence ID" value="RYJ39725.1"/>
    <property type="molecule type" value="Genomic_DNA"/>
</dbReference>
<keyword evidence="4" id="KW-0413">Isomerase</keyword>
<dbReference type="CDD" id="cd02966">
    <property type="entry name" value="TlpA_like_family"/>
    <property type="match status" value="1"/>
</dbReference>
<dbReference type="PANTHER" id="PTHR42852:SF17">
    <property type="entry name" value="THIOREDOXIN-LIKE PROTEIN HI_1115"/>
    <property type="match status" value="1"/>
</dbReference>
<dbReference type="AlphaFoldDB" id="A0A444W1E9"/>
<evidence type="ECO:0000313" key="4">
    <source>
        <dbReference type="EMBL" id="RYJ39725.1"/>
    </source>
</evidence>
<dbReference type="SUPFAM" id="SSF52833">
    <property type="entry name" value="Thioredoxin-like"/>
    <property type="match status" value="1"/>
</dbReference>
<evidence type="ECO:0000256" key="2">
    <source>
        <dbReference type="SAM" id="SignalP"/>
    </source>
</evidence>
<dbReference type="RefSeq" id="WP_129746405.1">
    <property type="nucleotide sequence ID" value="NZ_JUIV01000003.1"/>
</dbReference>
<dbReference type="Proteomes" id="UP000290433">
    <property type="component" value="Unassembled WGS sequence"/>
</dbReference>
<dbReference type="OrthoDB" id="634996at2"/>
<evidence type="ECO:0000256" key="1">
    <source>
        <dbReference type="ARBA" id="ARBA00023284"/>
    </source>
</evidence>
<proteinExistence type="predicted"/>
<protein>
    <submittedName>
        <fullName evidence="4">Thiol-disulfide isomerase-like thioredoxin</fullName>
    </submittedName>
</protein>
<dbReference type="PROSITE" id="PS51352">
    <property type="entry name" value="THIOREDOXIN_2"/>
    <property type="match status" value="1"/>
</dbReference>
<dbReference type="PANTHER" id="PTHR42852">
    <property type="entry name" value="THIOL:DISULFIDE INTERCHANGE PROTEIN DSBE"/>
    <property type="match status" value="1"/>
</dbReference>
<dbReference type="InterPro" id="IPR013766">
    <property type="entry name" value="Thioredoxin_domain"/>
</dbReference>
<feature type="chain" id="PRO_5019135112" evidence="2">
    <location>
        <begin position="19"/>
        <end position="614"/>
    </location>
</feature>
<dbReference type="PROSITE" id="PS00194">
    <property type="entry name" value="THIOREDOXIN_1"/>
    <property type="match status" value="1"/>
</dbReference>
<evidence type="ECO:0000259" key="3">
    <source>
        <dbReference type="PROSITE" id="PS51352"/>
    </source>
</evidence>
<comment type="caution">
    <text evidence="4">The sequence shown here is derived from an EMBL/GenBank/DDBJ whole genome shotgun (WGS) entry which is preliminary data.</text>
</comment>
<dbReference type="GO" id="GO:0016209">
    <property type="term" value="F:antioxidant activity"/>
    <property type="evidence" value="ECO:0007669"/>
    <property type="project" value="InterPro"/>
</dbReference>
<dbReference type="GO" id="GO:0016853">
    <property type="term" value="F:isomerase activity"/>
    <property type="evidence" value="ECO:0007669"/>
    <property type="project" value="UniProtKB-KW"/>
</dbReference>
<dbReference type="InterPro" id="IPR036249">
    <property type="entry name" value="Thioredoxin-like_sf"/>
</dbReference>
<dbReference type="GO" id="GO:0016491">
    <property type="term" value="F:oxidoreductase activity"/>
    <property type="evidence" value="ECO:0007669"/>
    <property type="project" value="InterPro"/>
</dbReference>
<accession>A0A444W1E9</accession>
<dbReference type="InterPro" id="IPR000866">
    <property type="entry name" value="AhpC/TSA"/>
</dbReference>
<dbReference type="InterPro" id="IPR017937">
    <property type="entry name" value="Thioredoxin_CS"/>
</dbReference>
<dbReference type="InterPro" id="IPR050553">
    <property type="entry name" value="Thioredoxin_ResA/DsbE_sf"/>
</dbReference>
<evidence type="ECO:0000313" key="5">
    <source>
        <dbReference type="Proteomes" id="UP000290433"/>
    </source>
</evidence>
<sequence length="614" mass="70403">MKKTIILLLFSVINIAFAQSGKIYLKNAKFNMGKPNTYVYEPPQGLAIEDNAKANFLYITPNDFSSDVSPLKKSGKRYEFTAKVPDSVRVILVTINDSQKIADSNNEKGYSVLLKTQNDIELGKSLIDEIYVRSNGGYFFRLKSDPKREDLITEYDVIFAKYPKLRDDIVSLEYLYTKKSLNREQGTKDLLDFADKCVKRNSEEYLTTAYYIYSSNNDTQDKATKLRKEISEKYPANRIDKMDFIRNFYDQPDKTEASILKSLNTFKTKYPNDNSKRSLNYFYSNLLTIYLNKGDLKKAIEIEPYINTPADSYNNFAWGQSGGDLTMPVKDIDFATKVSKRSLDILEAKRKECFTPDYNDKFNMFADTYALLLYKQGKYEEAFKYQSGVKALNGLDAGGKERYLAMLGKVKSKDEVKAYIEDEIGKGNTSPAFLAKLKEIYIEKKLPMAEYDAIQQKTELLAQENKNKDLLEKFGTKNATDFTLKNLEGKDTKLSDYKGKVVVLDFWATWCGPCKASFPKMQHLVTKYKDKDVAFLFVNTWENGKEDDVLKKVTSYITEKKFDFNVVFDSKTEVVTNYKIQAIPTRIVIDKTGNILAYDNSNTDLGAIIDEQLK</sequence>
<reference evidence="4 5" key="1">
    <citation type="submission" date="2014-12" db="EMBL/GenBank/DDBJ databases">
        <title>Genome sequence of Flavobacterium anhuiense RCM74.</title>
        <authorList>
            <person name="Kim J.F."/>
            <person name="Song J.Y."/>
            <person name="Kwak M.-J."/>
            <person name="Lee S.-W."/>
        </authorList>
    </citation>
    <scope>NUCLEOTIDE SEQUENCE [LARGE SCALE GENOMIC DNA]</scope>
    <source>
        <strain evidence="4 5">RCM74</strain>
    </source>
</reference>